<keyword evidence="9" id="KW-0904">Protein phosphatase</keyword>
<dbReference type="InterPro" id="IPR057598">
    <property type="entry name" value="Fn3_PTPRU"/>
</dbReference>
<dbReference type="InterPro" id="IPR036179">
    <property type="entry name" value="Ig-like_dom_sf"/>
</dbReference>
<dbReference type="InterPro" id="IPR003599">
    <property type="entry name" value="Ig_sub"/>
</dbReference>
<keyword evidence="13" id="KW-0675">Receptor</keyword>
<dbReference type="Gene3D" id="3.90.190.10">
    <property type="entry name" value="Protein tyrosine phosphatase superfamily"/>
    <property type="match status" value="2"/>
</dbReference>
<dbReference type="Pfam" id="PF00041">
    <property type="entry name" value="fn3"/>
    <property type="match status" value="1"/>
</dbReference>
<dbReference type="FunFam" id="2.60.40.10:FF:000048">
    <property type="entry name" value="receptor-type tyrosine-protein phosphatase U isoform X1"/>
    <property type="match status" value="1"/>
</dbReference>
<dbReference type="GO" id="GO:0016020">
    <property type="term" value="C:membrane"/>
    <property type="evidence" value="ECO:0007669"/>
    <property type="project" value="UniProtKB-SubCell"/>
</dbReference>
<dbReference type="FunFam" id="3.90.190.10:FF:000003">
    <property type="entry name" value="receptor-type tyrosine-protein phosphatase kappa isoform X1"/>
    <property type="match status" value="1"/>
</dbReference>
<dbReference type="Pfam" id="PF00102">
    <property type="entry name" value="Y_phosphatase"/>
    <property type="match status" value="3"/>
</dbReference>
<dbReference type="PROSITE" id="PS50835">
    <property type="entry name" value="IG_LIKE"/>
    <property type="match status" value="1"/>
</dbReference>
<dbReference type="SMART" id="SM00194">
    <property type="entry name" value="PTPc"/>
    <property type="match status" value="2"/>
</dbReference>
<dbReference type="PROSITE" id="PS50056">
    <property type="entry name" value="TYR_PHOSPHATASE_2"/>
    <property type="match status" value="2"/>
</dbReference>
<feature type="region of interest" description="Disordered" evidence="19">
    <location>
        <begin position="2490"/>
        <end position="2556"/>
    </location>
</feature>
<evidence type="ECO:0000259" key="23">
    <source>
        <dbReference type="PROSITE" id="PS50060"/>
    </source>
</evidence>
<dbReference type="CDD" id="cd06263">
    <property type="entry name" value="MAM"/>
    <property type="match status" value="1"/>
</dbReference>
<sequence length="2679" mass="303901">MHDAVLVFAGGCTFDDGPAQCDYQQDPYDDFDWTHVSAQEAPYLSPDLPQGSYMMVQSSQHDPGEKARLLLPVMKENDTHCIDFNYLLYGAEGPGPAPGTLNVLVKVNKGPLANPIWNVSAHTGKDWKRAELAVSTFWPNEYQYTNKNEKIATQLECLFLETLFRERLFLETLFRERLFLETLFRECLFLETMFRERLFLETFFQERLFLEEMFRERLFLKTFWERLFLETMFRERLFLETLFRERLFLKTLFRECLFLETMFRERLFLETLFRERLFLKTLFRERLFLKTLFRERLFLETMFRERLFLETMFRERLFLETFFQERLFLEEMFRERLFLKTLFRERLFLETMFWEHLFLETLFRERLFLEKLFRERLFLEMLFGSGCFWRRCSGAAVSGDIVSGAAVSGASVSGVSVSGGVVSGASVSGDVVIFEAEVAAGRRAFIAIDDVQVLSYPCGEYGNASCVIGYKSPHFLRLGDVEVNAGQNATFQCIATVRDAVNNKLWLQRRNGDDIPVAEKKNINHRKFAASFHLKEVTNQDQDLYRCVTQSERGSGVSNFAGLIVRARTRNFVASLNDQVHETGHRVPELRAGVYEFVEVHAYRMCVCAQPPRPIAPPQLLGVGPTYLLIQLNANSIFGDGPIILKEVEYRMTAGAWTETHAVNSPNYKLWHLDPDTEYEIRVLLTRPGEGGTGQPGPPLVTRTKCAEPMRTPKSLKIAQTQARFIAVDWESLGYNITRCHTFNVTICYHYQRGRNGSRRACLDMDPKAPRHVVPALPPYTNVSLRMILTNPEGRKESDETVIQTDEDVPGPVPSSSLKATSFEDQIFLHWKEPLEPNGIITQYEISYSSVQSFDPSVPLLRPPVTVTLLWNASHHVFSQLHPGTTYQFLIRARTSKGFGPPTTVNVTTNISAPTLEEYDGPEAFLNETTTTITVLLKPAQAKGAPISAYQIVVEELNPHRTRREAGGVDCYQVPVSYQTAASGGSPYYFAAELPPGNLPEPSPFTVGDNKTYHGYWNAPLAPRKNYNIYFQAVSSVEKETKTQCLRLATKGERAPYCFSFQGTTPHPPPGRVTPCNPSPFLLCVHSVFCWKRIPFTLTLPLSRRATEEPEVIPDPAKQTDRVVKIAGISAGVLVFILLLLVAILLVKKRTRSRDAFLSGWFIRKLAKKRKDAIGNTRQEMTHMVNAMDRSYAEPSTLHAEEPVSVTFMDSHNFSSRYESQAAAAAAAESSRLLDVPRYHCEGTESPYQTGQLHPAIRVADLLQHINLMKTSDSYGFKEEYESFFEGQSASWDVAKKEQNRTKNRYGNIIACECPFDAILTVWQSSRKASQPCVKPYRQSSRKASQPCVKPYRQSSRKASQPCVKPYRQSSRKASQPCVKPYRQSSRKASQPCVKPSSVLTLCRVSDDHSRVILQPMEDDSASDYINANYIDGYQRPSHYIATQGPVHETVYDFWRMIWQEQSACIVMVTNLVEVGRVKCYKYCDVCQVLLSVISTVMCVFVTQVKCYKYWPDDAEVYGDFKVAFVEVEPLAEYVVRTFTLERRGFNEVREVKQFHFTGWPDHGVPYHATGLLSFIRRVKMSNPPSAGPIVVHCSAGAGRTGCYIVIDIMLDMAEREGVVDIYNCVKALRSRRINMVQTEEQYIFIHDAILEACLCGDTAIPACEFKVAYYDMIRIDSQSNSSHLKDEFQTLNSVTPQPQPEDCSIALLPRNHEKNRYMDNLPPDRGLPFLITIDGESSNYISAALMDSYRQPAAFIVTQHPLPNTVKDFWRLVYDYGCTSIVMLNEIDLAQGCPQYWPEEGVLRYGPVQVERVSCSMDCDVISRLFRICNLTRPQEGYLMVRQFQYLGWAGHREVPPSKRSFLKLILQVDKWQEECEEGEGRMIVHCLNGGGRSGMFSAISIVCEMIKRQNVVDVFHAVKSLRNSKPNMVDSLLTLRGTFQELRMAMTLSEFTRTLDPKTLPKILQIQSGIYSQGAVYELFGQECCLVTGDLMKIIDIGITRFTARKSDGRNLSLPLDYPGLFRIEADSQPYLSIREITDSLKISSHRLAQPAFFTAAQLHPPEGCVNEGESFQIKSVILGPDGDGYVDCEVLHREPKLSFRLKLSQEGQFTECDDDQFYTLRELAQWRFPKGRTRMVTAAKSLPTMDTLFPGLLENVCGQMTLTPVYVLQAVMQLRKSIVLIPSNLDVEVMDVTEQYDMDAFIQPLSLLDVFQKPADFFPIVAEVLEKPVMDRHMPEELCLLLHSPQVVIHQAYEAKRVLATETRLEAPRHFLIPVSYNGRLKRRPREFPTAYDLERACSDTETLHVVATRGFESPYDGLASVHTSDEFVVKRNKHGEVRDAIGEATDTLSCQRIKGKNREPVQIPMYQDGGFMEVVHDKRQYSIVEVCHWFPLPFNVKVSVRDLSLKEDVLASLPGLRIEEELTEPYLLVSTLDLSSCWEVAVKRTHMTVRADKAWTGGPPGCGQRSAIEDISEDCYYTMRRYAVTTVTPPPRPPKKPRVPPARPARPQPVRPENSPAAPPRCSPKSPRAAVVSRESSTDRSTSPTVNKRTVPISPVTLPRLALETAIPRGTSLDEVCVTTPDDTDPHDYEYIDEEELENIRRQWQGQAMSLSAKAKPSNTVITLANHGSNLPAKPSNTVITLANHGSNLPAKPSNTVITLANHGSNLPAKPSNTI</sequence>
<evidence type="ECO:0000256" key="20">
    <source>
        <dbReference type="SAM" id="Phobius"/>
    </source>
</evidence>
<evidence type="ECO:0000256" key="7">
    <source>
        <dbReference type="ARBA" id="ARBA00022737"/>
    </source>
</evidence>
<dbReference type="InterPro" id="IPR013320">
    <property type="entry name" value="ConA-like_dom_sf"/>
</dbReference>
<gene>
    <name evidence="26" type="ORF">P4O66_019894</name>
</gene>
<feature type="domain" description="Fibronectin type-III" evidence="25">
    <location>
        <begin position="809"/>
        <end position="915"/>
    </location>
</feature>
<dbReference type="Pfam" id="PF23144">
    <property type="entry name" value="Fn3_PTPRU"/>
    <property type="match status" value="1"/>
</dbReference>
<feature type="transmembrane region" description="Helical" evidence="20">
    <location>
        <begin position="1126"/>
        <end position="1147"/>
    </location>
</feature>
<evidence type="ECO:0000256" key="18">
    <source>
        <dbReference type="ARBA" id="ARBA00069154"/>
    </source>
</evidence>
<evidence type="ECO:0000256" key="10">
    <source>
        <dbReference type="ARBA" id="ARBA00022989"/>
    </source>
</evidence>
<comment type="similarity">
    <text evidence="2">Belongs to the protein-tyrosine phosphatase family. Receptor class 2B subfamily.</text>
</comment>
<keyword evidence="11 20" id="KW-0472">Membrane</keyword>
<dbReference type="FunFam" id="3.90.190.10:FF:000185">
    <property type="entry name" value="Predicted protein"/>
    <property type="match status" value="1"/>
</dbReference>
<feature type="compositionally biased region" description="Polar residues" evidence="19">
    <location>
        <begin position="2543"/>
        <end position="2552"/>
    </location>
</feature>
<keyword evidence="5 20" id="KW-0812">Transmembrane</keyword>
<dbReference type="SMART" id="SM00409">
    <property type="entry name" value="IG"/>
    <property type="match status" value="1"/>
</dbReference>
<evidence type="ECO:0000256" key="6">
    <source>
        <dbReference type="ARBA" id="ARBA00022729"/>
    </source>
</evidence>
<dbReference type="InterPro" id="IPR000998">
    <property type="entry name" value="MAM_dom"/>
</dbReference>
<dbReference type="InterPro" id="IPR029021">
    <property type="entry name" value="Prot-tyrosine_phosphatase-like"/>
</dbReference>
<evidence type="ECO:0000256" key="11">
    <source>
        <dbReference type="ARBA" id="ARBA00023136"/>
    </source>
</evidence>
<evidence type="ECO:0000256" key="4">
    <source>
        <dbReference type="ARBA" id="ARBA00022553"/>
    </source>
</evidence>
<feature type="region of interest" description="Disordered" evidence="19">
    <location>
        <begin position="1344"/>
        <end position="1383"/>
    </location>
</feature>
<evidence type="ECO:0000256" key="15">
    <source>
        <dbReference type="ARBA" id="ARBA00023319"/>
    </source>
</evidence>
<evidence type="ECO:0000256" key="8">
    <source>
        <dbReference type="ARBA" id="ARBA00022801"/>
    </source>
</evidence>
<dbReference type="InterPro" id="IPR000242">
    <property type="entry name" value="PTP_cat"/>
</dbReference>
<dbReference type="PANTHER" id="PTHR19134">
    <property type="entry name" value="RECEPTOR-TYPE TYROSINE-PROTEIN PHOSPHATASE"/>
    <property type="match status" value="1"/>
</dbReference>
<feature type="domain" description="Tyrosine-protein phosphatase" evidence="21">
    <location>
        <begin position="1395"/>
        <end position="1653"/>
    </location>
</feature>
<dbReference type="EMBL" id="JAROKS010000003">
    <property type="protein sequence ID" value="KAK1805620.1"/>
    <property type="molecule type" value="Genomic_DNA"/>
</dbReference>
<dbReference type="GO" id="GO:0004725">
    <property type="term" value="F:protein tyrosine phosphatase activity"/>
    <property type="evidence" value="ECO:0007669"/>
    <property type="project" value="UniProtKB-EC"/>
</dbReference>
<dbReference type="PRINTS" id="PR00700">
    <property type="entry name" value="PRTYPHPHTASE"/>
</dbReference>
<evidence type="ECO:0000256" key="2">
    <source>
        <dbReference type="ARBA" id="ARBA00006396"/>
    </source>
</evidence>
<dbReference type="InterPro" id="IPR003961">
    <property type="entry name" value="FN3_dom"/>
</dbReference>
<dbReference type="FunFam" id="2.60.40.10:FF:000025">
    <property type="entry name" value="receptor-type tyrosine-protein phosphatase U isoform X2"/>
    <property type="match status" value="1"/>
</dbReference>
<dbReference type="PRINTS" id="PR00020">
    <property type="entry name" value="MAMDOMAIN"/>
</dbReference>
<dbReference type="InterPro" id="IPR013783">
    <property type="entry name" value="Ig-like_fold"/>
</dbReference>
<keyword evidence="15" id="KW-0393">Immunoglobulin domain</keyword>
<keyword evidence="14" id="KW-0325">Glycoprotein</keyword>
<dbReference type="InterPro" id="IPR003595">
    <property type="entry name" value="Tyr_Pase_cat"/>
</dbReference>
<organism evidence="26 27">
    <name type="scientific">Electrophorus voltai</name>
    <dbReference type="NCBI Taxonomy" id="2609070"/>
    <lineage>
        <taxon>Eukaryota</taxon>
        <taxon>Metazoa</taxon>
        <taxon>Chordata</taxon>
        <taxon>Craniata</taxon>
        <taxon>Vertebrata</taxon>
        <taxon>Euteleostomi</taxon>
        <taxon>Actinopterygii</taxon>
        <taxon>Neopterygii</taxon>
        <taxon>Teleostei</taxon>
        <taxon>Ostariophysi</taxon>
        <taxon>Gymnotiformes</taxon>
        <taxon>Gymnotoidei</taxon>
        <taxon>Gymnotidae</taxon>
        <taxon>Electrophorus</taxon>
    </lineage>
</organism>
<dbReference type="Pfam" id="PF00629">
    <property type="entry name" value="MAM"/>
    <property type="match status" value="1"/>
</dbReference>
<dbReference type="FunFam" id="2.60.40.10:FF:000019">
    <property type="entry name" value="receptor-type tyrosine-protein phosphatase kappa isoform X2"/>
    <property type="match status" value="1"/>
</dbReference>
<dbReference type="SUPFAM" id="SSF52799">
    <property type="entry name" value="(Phosphotyrosine protein) phosphatases II"/>
    <property type="match status" value="2"/>
</dbReference>
<evidence type="ECO:0000256" key="9">
    <source>
        <dbReference type="ARBA" id="ARBA00022912"/>
    </source>
</evidence>
<keyword evidence="12" id="KW-1015">Disulfide bond</keyword>
<feature type="domain" description="Tyrosine specific protein phosphatases" evidence="22">
    <location>
        <begin position="1573"/>
        <end position="1644"/>
    </location>
</feature>
<dbReference type="InterPro" id="IPR050348">
    <property type="entry name" value="Protein-Tyr_Phosphatase"/>
</dbReference>
<feature type="domain" description="Tyrosine-protein phosphatase" evidence="21">
    <location>
        <begin position="1685"/>
        <end position="1933"/>
    </location>
</feature>
<evidence type="ECO:0000259" key="21">
    <source>
        <dbReference type="PROSITE" id="PS50055"/>
    </source>
</evidence>
<reference evidence="26" key="1">
    <citation type="submission" date="2023-03" db="EMBL/GenBank/DDBJ databases">
        <title>Electrophorus voltai genome.</title>
        <authorList>
            <person name="Bian C."/>
        </authorList>
    </citation>
    <scope>NUCLEOTIDE SEQUENCE</scope>
    <source>
        <strain evidence="26">CB-2022</strain>
        <tissue evidence="26">Muscle</tissue>
    </source>
</reference>
<dbReference type="SMART" id="SM00137">
    <property type="entry name" value="MAM"/>
    <property type="match status" value="1"/>
</dbReference>
<evidence type="ECO:0000256" key="19">
    <source>
        <dbReference type="SAM" id="MobiDB-lite"/>
    </source>
</evidence>
<comment type="function">
    <text evidence="17">Regulation of processes involving cell contact and adhesion such as growth control, tumor invasion, and metastasis. Negative regulator of EGFR signaling pathway. Forms complexes with beta-catenin and gamma-catenin/plakoglobin. Beta-catenin may be a substrate for the catalytic activity of PTPRK/PTP-kappa.</text>
</comment>
<evidence type="ECO:0000256" key="13">
    <source>
        <dbReference type="ARBA" id="ARBA00023170"/>
    </source>
</evidence>
<dbReference type="InterPro" id="IPR025946">
    <property type="entry name" value="CABIT_dom"/>
</dbReference>
<dbReference type="SUPFAM" id="SSF49265">
    <property type="entry name" value="Fibronectin type III"/>
    <property type="match status" value="2"/>
</dbReference>
<feature type="compositionally biased region" description="Pro residues" evidence="19">
    <location>
        <begin position="2503"/>
        <end position="2514"/>
    </location>
</feature>
<feature type="domain" description="Ig-like" evidence="24">
    <location>
        <begin position="473"/>
        <end position="558"/>
    </location>
</feature>
<feature type="domain" description="MAM" evidence="23">
    <location>
        <begin position="10"/>
        <end position="145"/>
    </location>
</feature>
<proteinExistence type="inferred from homology"/>
<keyword evidence="6" id="KW-0732">Signal</keyword>
<name>A0AAD9E3C4_9TELE</name>
<keyword evidence="7" id="KW-0677">Repeat</keyword>
<dbReference type="Gene3D" id="2.60.120.200">
    <property type="match status" value="1"/>
</dbReference>
<evidence type="ECO:0000256" key="3">
    <source>
        <dbReference type="ARBA" id="ARBA00013064"/>
    </source>
</evidence>
<dbReference type="FunFam" id="2.60.40.10:FF:000009">
    <property type="entry name" value="receptor-type tyrosine-protein phosphatase U isoform X1"/>
    <property type="match status" value="1"/>
</dbReference>
<keyword evidence="10 20" id="KW-1133">Transmembrane helix</keyword>
<feature type="domain" description="Tyrosine specific protein phosphatases" evidence="22">
    <location>
        <begin position="1861"/>
        <end position="1938"/>
    </location>
</feature>
<evidence type="ECO:0000259" key="24">
    <source>
        <dbReference type="PROSITE" id="PS50835"/>
    </source>
</evidence>
<dbReference type="SMART" id="SM00060">
    <property type="entry name" value="FN3"/>
    <property type="match status" value="3"/>
</dbReference>
<evidence type="ECO:0000259" key="25">
    <source>
        <dbReference type="PROSITE" id="PS50853"/>
    </source>
</evidence>
<evidence type="ECO:0000259" key="22">
    <source>
        <dbReference type="PROSITE" id="PS50056"/>
    </source>
</evidence>
<keyword evidence="8" id="KW-0378">Hydrolase</keyword>
<dbReference type="InterPro" id="IPR036116">
    <property type="entry name" value="FN3_sf"/>
</dbReference>
<dbReference type="Gene3D" id="2.60.40.10">
    <property type="entry name" value="Immunoglobulins"/>
    <property type="match status" value="4"/>
</dbReference>
<dbReference type="FunFam" id="2.60.120.200:FF:000006">
    <property type="entry name" value="receptor-type tyrosine-protein phosphatase T isoform X1"/>
    <property type="match status" value="1"/>
</dbReference>
<dbReference type="Pfam" id="PF00047">
    <property type="entry name" value="ig"/>
    <property type="match status" value="1"/>
</dbReference>
<evidence type="ECO:0000256" key="17">
    <source>
        <dbReference type="ARBA" id="ARBA00059240"/>
    </source>
</evidence>
<evidence type="ECO:0000256" key="1">
    <source>
        <dbReference type="ARBA" id="ARBA00004479"/>
    </source>
</evidence>
<dbReference type="PROSITE" id="PS50055">
    <property type="entry name" value="TYR_PHOSPHATASE_PTP"/>
    <property type="match status" value="2"/>
</dbReference>
<dbReference type="PROSITE" id="PS50060">
    <property type="entry name" value="MAM_2"/>
    <property type="match status" value="1"/>
</dbReference>
<evidence type="ECO:0000313" key="27">
    <source>
        <dbReference type="Proteomes" id="UP001239994"/>
    </source>
</evidence>
<dbReference type="Pfam" id="PF12736">
    <property type="entry name" value="CABIT"/>
    <property type="match status" value="2"/>
</dbReference>
<dbReference type="Proteomes" id="UP001239994">
    <property type="component" value="Unassembled WGS sequence"/>
</dbReference>
<keyword evidence="4" id="KW-0597">Phosphoprotein</keyword>
<evidence type="ECO:0000256" key="5">
    <source>
        <dbReference type="ARBA" id="ARBA00022692"/>
    </source>
</evidence>
<comment type="catalytic activity">
    <reaction evidence="16">
        <text>O-phospho-L-tyrosyl-[protein] + H2O = L-tyrosyl-[protein] + phosphate</text>
        <dbReference type="Rhea" id="RHEA:10684"/>
        <dbReference type="Rhea" id="RHEA-COMP:10136"/>
        <dbReference type="Rhea" id="RHEA-COMP:20101"/>
        <dbReference type="ChEBI" id="CHEBI:15377"/>
        <dbReference type="ChEBI" id="CHEBI:43474"/>
        <dbReference type="ChEBI" id="CHEBI:46858"/>
        <dbReference type="ChEBI" id="CHEBI:61978"/>
        <dbReference type="EC" id="3.1.3.48"/>
    </reaction>
</comment>
<evidence type="ECO:0000256" key="14">
    <source>
        <dbReference type="ARBA" id="ARBA00023180"/>
    </source>
</evidence>
<keyword evidence="27" id="KW-1185">Reference proteome</keyword>
<feature type="transmembrane region" description="Helical" evidence="20">
    <location>
        <begin position="1486"/>
        <end position="1505"/>
    </location>
</feature>
<dbReference type="PROSITE" id="PS00383">
    <property type="entry name" value="TYR_PHOSPHATASE_1"/>
    <property type="match status" value="2"/>
</dbReference>
<protein>
    <recommendedName>
        <fullName evidence="18">Receptor-type tyrosine-protein phosphatase kappa</fullName>
        <ecNumber evidence="3">3.1.3.48</ecNumber>
    </recommendedName>
</protein>
<accession>A0AAD9E3C4</accession>
<dbReference type="SMART" id="SM00404">
    <property type="entry name" value="PTPc_motif"/>
    <property type="match status" value="2"/>
</dbReference>
<dbReference type="EC" id="3.1.3.48" evidence="3"/>
<evidence type="ECO:0000256" key="12">
    <source>
        <dbReference type="ARBA" id="ARBA00023157"/>
    </source>
</evidence>
<dbReference type="PROSITE" id="PS50853">
    <property type="entry name" value="FN3"/>
    <property type="match status" value="2"/>
</dbReference>
<dbReference type="PROSITE" id="PS00740">
    <property type="entry name" value="MAM_1"/>
    <property type="match status" value="1"/>
</dbReference>
<dbReference type="CDD" id="cd00063">
    <property type="entry name" value="FN3"/>
    <property type="match status" value="2"/>
</dbReference>
<dbReference type="SUPFAM" id="SSF49899">
    <property type="entry name" value="Concanavalin A-like lectins/glucanases"/>
    <property type="match status" value="1"/>
</dbReference>
<dbReference type="InterPro" id="IPR000387">
    <property type="entry name" value="Tyr_Pase_dom"/>
</dbReference>
<comment type="caution">
    <text evidence="26">The sequence shown here is derived from an EMBL/GenBank/DDBJ whole genome shotgun (WGS) entry which is preliminary data.</text>
</comment>
<evidence type="ECO:0000313" key="26">
    <source>
        <dbReference type="EMBL" id="KAK1805620.1"/>
    </source>
</evidence>
<dbReference type="PANTHER" id="PTHR19134:SF209">
    <property type="entry name" value="RECEPTOR-TYPE TYROSINE-PROTEIN PHOSPHATASE KAPPA"/>
    <property type="match status" value="1"/>
</dbReference>
<dbReference type="SUPFAM" id="SSF48726">
    <property type="entry name" value="Immunoglobulin"/>
    <property type="match status" value="1"/>
</dbReference>
<dbReference type="InterPro" id="IPR016130">
    <property type="entry name" value="Tyr_Pase_AS"/>
</dbReference>
<dbReference type="InterPro" id="IPR013151">
    <property type="entry name" value="Immunoglobulin_dom"/>
</dbReference>
<evidence type="ECO:0000256" key="16">
    <source>
        <dbReference type="ARBA" id="ARBA00051722"/>
    </source>
</evidence>
<feature type="region of interest" description="Disordered" evidence="19">
    <location>
        <begin position="794"/>
        <end position="816"/>
    </location>
</feature>
<feature type="domain" description="Fibronectin type-III" evidence="25">
    <location>
        <begin position="614"/>
        <end position="709"/>
    </location>
</feature>
<dbReference type="InterPro" id="IPR007110">
    <property type="entry name" value="Ig-like_dom"/>
</dbReference>
<comment type="subcellular location">
    <subcellularLocation>
        <location evidence="1">Membrane</location>
        <topology evidence="1">Single-pass type I membrane protein</topology>
    </subcellularLocation>
</comment>